<reference evidence="7" key="2">
    <citation type="submission" date="2021-08" db="EMBL/GenBank/DDBJ databases">
        <authorList>
            <person name="Eriksson T."/>
        </authorList>
    </citation>
    <scope>NUCLEOTIDE SEQUENCE</scope>
    <source>
        <strain evidence="7">Stoneville</strain>
        <tissue evidence="7">Whole head</tissue>
    </source>
</reference>
<comment type="similarity">
    <text evidence="2">Belongs to the ATP-dependent AMP-binding enzyme family.</text>
</comment>
<name>A0A8J6H077_TENMO</name>
<sequence>MLLNRLAIAQIDGATGETDTYYNLLRKCIRISINLLTRGITKDDIICLCTSNHFNSCVPIISGLFLGVKVAPLDPSLSLDDTTYILNQIRPRIIFVSTDVIEMIEEALEDVGVECEIVVFGFCYGFTEIEEFLEPVKNEAKFKPLPVTDVKETAIILFSSGTAGPSKGICLSHQALMIQFINTISYWNLGQKIYFSNCTKERSETGLMTAINFATYQWMPAVALLCCSILTATARIICKTFDSEVVWKLIDKYEFYKPGKPERVEGKSLKMLVTSGTALRKTDMLELRKLLPRCFITNAYIQNEASGLLTMFDVAKPVDIRDQYEEPTSCGKLIPGVTCKIIDPVTGKILGVNKAGELRYKADFIMNGYHKLDSSVALDSDGWIKTGDVGLYDEKHRFYVLDNLRDIFKWKCWHIVPSVLENVLKEHPAIKEAVVVGIPHVDENIGELAMGIVSLNKHMRRRVTEKDIENYANANLTKRQQLRGGLKIVRQIPLRPTGKPNREELIKLVFSEES</sequence>
<keyword evidence="8" id="KW-1185">Reference proteome</keyword>
<dbReference type="PANTHER" id="PTHR24096">
    <property type="entry name" value="LONG-CHAIN-FATTY-ACID--COA LIGASE"/>
    <property type="match status" value="1"/>
</dbReference>
<evidence type="ECO:0000256" key="2">
    <source>
        <dbReference type="ARBA" id="ARBA00006432"/>
    </source>
</evidence>
<organism evidence="7 8">
    <name type="scientific">Tenebrio molitor</name>
    <name type="common">Yellow mealworm beetle</name>
    <dbReference type="NCBI Taxonomy" id="7067"/>
    <lineage>
        <taxon>Eukaryota</taxon>
        <taxon>Metazoa</taxon>
        <taxon>Ecdysozoa</taxon>
        <taxon>Arthropoda</taxon>
        <taxon>Hexapoda</taxon>
        <taxon>Insecta</taxon>
        <taxon>Pterygota</taxon>
        <taxon>Neoptera</taxon>
        <taxon>Endopterygota</taxon>
        <taxon>Coleoptera</taxon>
        <taxon>Polyphaga</taxon>
        <taxon>Cucujiformia</taxon>
        <taxon>Tenebrionidae</taxon>
        <taxon>Tenebrio</taxon>
    </lineage>
</organism>
<dbReference type="EMBL" id="JABDTM020028184">
    <property type="protein sequence ID" value="KAH0809365.1"/>
    <property type="molecule type" value="Genomic_DNA"/>
</dbReference>
<reference evidence="7" key="1">
    <citation type="journal article" date="2020" name="J Insects Food Feed">
        <title>The yellow mealworm (Tenebrio molitor) genome: a resource for the emerging insects as food and feed industry.</title>
        <authorList>
            <person name="Eriksson T."/>
            <person name="Andere A."/>
            <person name="Kelstrup H."/>
            <person name="Emery V."/>
            <person name="Picard C."/>
        </authorList>
    </citation>
    <scope>NUCLEOTIDE SEQUENCE</scope>
    <source>
        <strain evidence="7">Stoneville</strain>
        <tissue evidence="7">Whole head</tissue>
    </source>
</reference>
<evidence type="ECO:0000256" key="3">
    <source>
        <dbReference type="ARBA" id="ARBA00022598"/>
    </source>
</evidence>
<proteinExistence type="inferred from homology"/>
<dbReference type="InterPro" id="IPR000873">
    <property type="entry name" value="AMP-dep_synth/lig_dom"/>
</dbReference>
<evidence type="ECO:0000313" key="7">
    <source>
        <dbReference type="EMBL" id="KAH0809365.1"/>
    </source>
</evidence>
<comment type="subcellular location">
    <subcellularLocation>
        <location evidence="1">Peroxisome</location>
    </subcellularLocation>
</comment>
<dbReference type="GO" id="GO:0005777">
    <property type="term" value="C:peroxisome"/>
    <property type="evidence" value="ECO:0007669"/>
    <property type="project" value="UniProtKB-SubCell"/>
</dbReference>
<dbReference type="InterPro" id="IPR025110">
    <property type="entry name" value="AMP-bd_C"/>
</dbReference>
<evidence type="ECO:0008006" key="9">
    <source>
        <dbReference type="Google" id="ProtNLM"/>
    </source>
</evidence>
<dbReference type="InterPro" id="IPR045851">
    <property type="entry name" value="AMP-bd_C_sf"/>
</dbReference>
<dbReference type="Pfam" id="PF13193">
    <property type="entry name" value="AMP-binding_C"/>
    <property type="match status" value="1"/>
</dbReference>
<comment type="caution">
    <text evidence="7">The sequence shown here is derived from an EMBL/GenBank/DDBJ whole genome shotgun (WGS) entry which is preliminary data.</text>
</comment>
<dbReference type="SUPFAM" id="SSF56801">
    <property type="entry name" value="Acetyl-CoA synthetase-like"/>
    <property type="match status" value="1"/>
</dbReference>
<feature type="domain" description="AMP-binding enzyme C-terminal" evidence="6">
    <location>
        <begin position="420"/>
        <end position="499"/>
    </location>
</feature>
<feature type="domain" description="AMP-dependent synthetase/ligase" evidence="5">
    <location>
        <begin position="11"/>
        <end position="370"/>
    </location>
</feature>
<evidence type="ECO:0000313" key="8">
    <source>
        <dbReference type="Proteomes" id="UP000719412"/>
    </source>
</evidence>
<protein>
    <recommendedName>
        <fullName evidence="9">Luciferin 4-monooxygenase-like</fullName>
    </recommendedName>
</protein>
<evidence type="ECO:0000259" key="5">
    <source>
        <dbReference type="Pfam" id="PF00501"/>
    </source>
</evidence>
<dbReference type="Proteomes" id="UP000719412">
    <property type="component" value="Unassembled WGS sequence"/>
</dbReference>
<dbReference type="AlphaFoldDB" id="A0A8J6H077"/>
<evidence type="ECO:0000256" key="1">
    <source>
        <dbReference type="ARBA" id="ARBA00004275"/>
    </source>
</evidence>
<accession>A0A8J6H077</accession>
<dbReference type="GO" id="GO:0016405">
    <property type="term" value="F:CoA-ligase activity"/>
    <property type="evidence" value="ECO:0007669"/>
    <property type="project" value="TreeGrafter"/>
</dbReference>
<dbReference type="Gene3D" id="3.40.50.12780">
    <property type="entry name" value="N-terminal domain of ligase-like"/>
    <property type="match status" value="1"/>
</dbReference>
<dbReference type="InterPro" id="IPR042099">
    <property type="entry name" value="ANL_N_sf"/>
</dbReference>
<dbReference type="Pfam" id="PF00501">
    <property type="entry name" value="AMP-binding"/>
    <property type="match status" value="1"/>
</dbReference>
<dbReference type="PANTHER" id="PTHR24096:SF149">
    <property type="entry name" value="AMP-BINDING DOMAIN-CONTAINING PROTEIN-RELATED"/>
    <property type="match status" value="1"/>
</dbReference>
<evidence type="ECO:0000259" key="6">
    <source>
        <dbReference type="Pfam" id="PF13193"/>
    </source>
</evidence>
<keyword evidence="3" id="KW-0436">Ligase</keyword>
<dbReference type="Gene3D" id="3.30.300.30">
    <property type="match status" value="1"/>
</dbReference>
<gene>
    <name evidence="7" type="ORF">GEV33_013427</name>
</gene>
<keyword evidence="4" id="KW-0576">Peroxisome</keyword>
<evidence type="ECO:0000256" key="4">
    <source>
        <dbReference type="ARBA" id="ARBA00023140"/>
    </source>
</evidence>